<comment type="caution">
    <text evidence="1">The sequence shown here is derived from an EMBL/GenBank/DDBJ whole genome shotgun (WGS) entry which is preliminary data.</text>
</comment>
<evidence type="ECO:0000313" key="2">
    <source>
        <dbReference type="Proteomes" id="UP000075737"/>
    </source>
</evidence>
<accession>A0A162M9R2</accession>
<dbReference type="RefSeq" id="WP_068749134.1">
    <property type="nucleotide sequence ID" value="NZ_LOHZ01000042.1"/>
</dbReference>
<dbReference type="STRING" id="520767.ATZ99_20470"/>
<keyword evidence="2" id="KW-1185">Reference proteome</keyword>
<dbReference type="EMBL" id="LOHZ01000042">
    <property type="protein sequence ID" value="KYO64611.1"/>
    <property type="molecule type" value="Genomic_DNA"/>
</dbReference>
<organism evidence="1 2">
    <name type="scientific">Thermovenabulum gondwanense</name>
    <dbReference type="NCBI Taxonomy" id="520767"/>
    <lineage>
        <taxon>Bacteria</taxon>
        <taxon>Bacillati</taxon>
        <taxon>Bacillota</taxon>
        <taxon>Clostridia</taxon>
        <taxon>Thermosediminibacterales</taxon>
        <taxon>Thermosediminibacteraceae</taxon>
        <taxon>Thermovenabulum</taxon>
    </lineage>
</organism>
<evidence type="ECO:0000313" key="1">
    <source>
        <dbReference type="EMBL" id="KYO64611.1"/>
    </source>
</evidence>
<gene>
    <name evidence="1" type="ORF">ATZ99_20470</name>
</gene>
<dbReference type="AlphaFoldDB" id="A0A162M9R2"/>
<protein>
    <submittedName>
        <fullName evidence="1">Uncharacterized protein</fullName>
    </submittedName>
</protein>
<name>A0A162M9R2_9FIRM</name>
<sequence>MVFKMLKKKDRALDKYFIKPQDLGYKMEFSGEIFPQENKATKVENENITRPNLMIYPGE</sequence>
<proteinExistence type="predicted"/>
<reference evidence="1 2" key="1">
    <citation type="submission" date="2015-12" db="EMBL/GenBank/DDBJ databases">
        <title>Draft genome of Thermovenabulum gondwanense isolated from a red thermophilic microbial mat colonisisng an outflow channel of a bore well.</title>
        <authorList>
            <person name="Patel B.K."/>
        </authorList>
    </citation>
    <scope>NUCLEOTIDE SEQUENCE [LARGE SCALE GENOMIC DNA]</scope>
    <source>
        <strain evidence="1 2">R270</strain>
    </source>
</reference>
<dbReference type="Proteomes" id="UP000075737">
    <property type="component" value="Unassembled WGS sequence"/>
</dbReference>